<gene>
    <name evidence="2" type="ordered locus">BpOF4_01305</name>
</gene>
<accession>D3FUC7</accession>
<reference evidence="2 3" key="1">
    <citation type="journal article" date="2011" name="Environ. Microbiol.">
        <title>Genome of alkaliphilic Bacillus pseudofirmus OF4 reveals adaptations that support the ability to grow in an external pH range from 7.5 to 11.4.</title>
        <authorList>
            <person name="Janto B."/>
            <person name="Ahmed A."/>
            <person name="Ito M."/>
            <person name="Liu J."/>
            <person name="Hicks D.B."/>
            <person name="Pagni S."/>
            <person name="Fackelmayer O.J."/>
            <person name="Smith T.A."/>
            <person name="Earl J."/>
            <person name="Elbourne L.D."/>
            <person name="Hassan K."/>
            <person name="Paulsen I.T."/>
            <person name="Kolsto A.B."/>
            <person name="Tourasse N.J."/>
            <person name="Ehrlich G.D."/>
            <person name="Boissy R."/>
            <person name="Ivey D.M."/>
            <person name="Li G."/>
            <person name="Xue Y."/>
            <person name="Ma Y."/>
            <person name="Hu F.Z."/>
            <person name="Krulwich T.A."/>
        </authorList>
    </citation>
    <scope>NUCLEOTIDE SEQUENCE [LARGE SCALE GENOMIC DNA]</scope>
    <source>
        <strain evidence="3">ATCC BAA-2126 / JCM 17055 / OF4</strain>
    </source>
</reference>
<dbReference type="HOGENOM" id="CLU_1508851_0_0_9"/>
<evidence type="ECO:0000259" key="1">
    <source>
        <dbReference type="SMART" id="SM01117"/>
    </source>
</evidence>
<evidence type="ECO:0000313" key="3">
    <source>
        <dbReference type="Proteomes" id="UP000001544"/>
    </source>
</evidence>
<dbReference type="KEGG" id="bpf:BpOF4_01305"/>
<dbReference type="eggNOG" id="COG4892">
    <property type="taxonomic scope" value="Bacteria"/>
</dbReference>
<name>D3FUC7_ALKPO</name>
<dbReference type="EMBL" id="CP001878">
    <property type="protein sequence ID" value="ADC48329.1"/>
    <property type="molecule type" value="Genomic_DNA"/>
</dbReference>
<dbReference type="Proteomes" id="UP000001544">
    <property type="component" value="Chromosome"/>
</dbReference>
<feature type="domain" description="Cytochrome b5 heme-binding" evidence="1">
    <location>
        <begin position="106"/>
        <end position="178"/>
    </location>
</feature>
<sequence>MRNTELLRQQLNHLVTQARYDILTLSTLTDERLKPQLLDRLWTTISSIQFISDLLAYQTQQPLSASSQGGGMPSPLQTSPPFNQSFNQSFNQPFNQHTESNAQRSFTLEELALYDGKNGQPAYVAVDGIVYDVTSNRAWAAATHFGLSAGQNHSAGFASCHAGQQSILATLPVVGRLV</sequence>
<evidence type="ECO:0000313" key="2">
    <source>
        <dbReference type="EMBL" id="ADC48329.1"/>
    </source>
</evidence>
<dbReference type="RefSeq" id="WP_012959611.1">
    <property type="nucleotide sequence ID" value="NC_013791.2"/>
</dbReference>
<proteinExistence type="predicted"/>
<dbReference type="SMART" id="SM01117">
    <property type="entry name" value="Cyt-b5"/>
    <property type="match status" value="1"/>
</dbReference>
<dbReference type="STRING" id="398511.BpOF4_01305"/>
<dbReference type="SUPFAM" id="SSF55856">
    <property type="entry name" value="Cytochrome b5-like heme/steroid binding domain"/>
    <property type="match status" value="1"/>
</dbReference>
<organism evidence="2 3">
    <name type="scientific">Alkalihalophilus pseudofirmus (strain ATCC BAA-2126 / JCM 17055 / OF4)</name>
    <name type="common">Bacillus pseudofirmus</name>
    <dbReference type="NCBI Taxonomy" id="398511"/>
    <lineage>
        <taxon>Bacteria</taxon>
        <taxon>Bacillati</taxon>
        <taxon>Bacillota</taxon>
        <taxon>Bacilli</taxon>
        <taxon>Bacillales</taxon>
        <taxon>Bacillaceae</taxon>
        <taxon>Alkalihalophilus</taxon>
    </lineage>
</organism>
<dbReference type="InterPro" id="IPR001199">
    <property type="entry name" value="Cyt_B5-like_heme/steroid-bd"/>
</dbReference>
<keyword evidence="3" id="KW-1185">Reference proteome</keyword>
<dbReference type="AlphaFoldDB" id="D3FUC7"/>
<dbReference type="Gene3D" id="3.10.120.10">
    <property type="entry name" value="Cytochrome b5-like heme/steroid binding domain"/>
    <property type="match status" value="1"/>
</dbReference>
<dbReference type="InterPro" id="IPR036400">
    <property type="entry name" value="Cyt_B5-like_heme/steroid_sf"/>
</dbReference>
<dbReference type="Pfam" id="PF00173">
    <property type="entry name" value="Cyt-b5"/>
    <property type="match status" value="1"/>
</dbReference>
<protein>
    <submittedName>
        <fullName evidence="2">Cytochrome b5</fullName>
    </submittedName>
</protein>